<comment type="similarity">
    <text evidence="1 4">Belongs to the plant LTP family.</text>
</comment>
<accession>A0A7N0ZQW0</accession>
<dbReference type="InterPro" id="IPR000528">
    <property type="entry name" value="Plant_nsLTP"/>
</dbReference>
<dbReference type="SUPFAM" id="SSF47699">
    <property type="entry name" value="Bifunctional inhibitor/lipid-transfer protein/seed storage 2S albumin"/>
    <property type="match status" value="1"/>
</dbReference>
<evidence type="ECO:0000313" key="8">
    <source>
        <dbReference type="Proteomes" id="UP000594263"/>
    </source>
</evidence>
<sequence>MAAYNKILATAAAVVLLALMVASAGTTTEAAVTCGTVASSINPCLDYLKGSVAAVPGACCSGIKSLNAAASTTPDRQTACECLKSAASSISGINYGLAAGLPGKCGVSIPYKISPSTDCNQVK</sequence>
<keyword evidence="3" id="KW-1015">Disulfide bond</keyword>
<dbReference type="OMA" id="TSINCNG"/>
<dbReference type="CDD" id="cd01960">
    <property type="entry name" value="nsLTP1"/>
    <property type="match status" value="1"/>
</dbReference>
<evidence type="ECO:0000256" key="5">
    <source>
        <dbReference type="SAM" id="SignalP"/>
    </source>
</evidence>
<evidence type="ECO:0000313" key="7">
    <source>
        <dbReference type="EnsemblPlants" id="Kaladp0015s0128.1.v1.1"/>
    </source>
</evidence>
<dbReference type="PRINTS" id="PR00382">
    <property type="entry name" value="LIPIDTRNSFER"/>
</dbReference>
<evidence type="ECO:0000256" key="4">
    <source>
        <dbReference type="RuleBase" id="RU000628"/>
    </source>
</evidence>
<evidence type="ECO:0000256" key="3">
    <source>
        <dbReference type="ARBA" id="ARBA00023157"/>
    </source>
</evidence>
<dbReference type="SMART" id="SM00499">
    <property type="entry name" value="AAI"/>
    <property type="match status" value="1"/>
</dbReference>
<reference evidence="7" key="1">
    <citation type="submission" date="2021-01" db="UniProtKB">
        <authorList>
            <consortium name="EnsemblPlants"/>
        </authorList>
    </citation>
    <scope>IDENTIFICATION</scope>
</reference>
<dbReference type="PANTHER" id="PTHR33076">
    <property type="entry name" value="NON-SPECIFIC LIPID-TRANSFER PROTEIN 2-RELATED"/>
    <property type="match status" value="1"/>
</dbReference>
<dbReference type="FunFam" id="1.10.110.10:FF:000002">
    <property type="entry name" value="Non-specific lipid-transfer protein"/>
    <property type="match status" value="1"/>
</dbReference>
<protein>
    <recommendedName>
        <fullName evidence="4">Non-specific lipid-transfer protein</fullName>
    </recommendedName>
</protein>
<evidence type="ECO:0000256" key="2">
    <source>
        <dbReference type="ARBA" id="ARBA00022448"/>
    </source>
</evidence>
<dbReference type="Pfam" id="PF00234">
    <property type="entry name" value="Tryp_alpha_amyl"/>
    <property type="match status" value="1"/>
</dbReference>
<feature type="chain" id="PRO_5029731261" description="Non-specific lipid-transfer protein" evidence="5">
    <location>
        <begin position="25"/>
        <end position="123"/>
    </location>
</feature>
<evidence type="ECO:0000259" key="6">
    <source>
        <dbReference type="SMART" id="SM00499"/>
    </source>
</evidence>
<keyword evidence="4" id="KW-0446">Lipid-binding</keyword>
<dbReference type="PROSITE" id="PS00597">
    <property type="entry name" value="PLANT_LTP"/>
    <property type="match status" value="1"/>
</dbReference>
<dbReference type="Gramene" id="Kaladp0015s0128.1.v1.1">
    <property type="protein sequence ID" value="Kaladp0015s0128.1.v1.1"/>
    <property type="gene ID" value="Kaladp0015s0128.v1.1"/>
</dbReference>
<comment type="function">
    <text evidence="4">Plant non-specific lipid-transfer proteins transfer phospholipids as well as galactolipids across membranes. May play a role in wax or cutin deposition in the cell walls of expanding epidermal cells and certain secretory tissues.</text>
</comment>
<feature type="domain" description="Bifunctional inhibitor/plant lipid transfer protein/seed storage helical" evidence="6">
    <location>
        <begin position="34"/>
        <end position="119"/>
    </location>
</feature>
<dbReference type="InterPro" id="IPR036312">
    <property type="entry name" value="Bifun_inhib/LTP/seed_sf"/>
</dbReference>
<dbReference type="EnsemblPlants" id="Kaladp0015s0128.1.v1.1">
    <property type="protein sequence ID" value="Kaladp0015s0128.1.v1.1"/>
    <property type="gene ID" value="Kaladp0015s0128.v1.1"/>
</dbReference>
<organism evidence="7 8">
    <name type="scientific">Kalanchoe fedtschenkoi</name>
    <name type="common">Lavender scallops</name>
    <name type="synonym">South American air plant</name>
    <dbReference type="NCBI Taxonomy" id="63787"/>
    <lineage>
        <taxon>Eukaryota</taxon>
        <taxon>Viridiplantae</taxon>
        <taxon>Streptophyta</taxon>
        <taxon>Embryophyta</taxon>
        <taxon>Tracheophyta</taxon>
        <taxon>Spermatophyta</taxon>
        <taxon>Magnoliopsida</taxon>
        <taxon>eudicotyledons</taxon>
        <taxon>Gunneridae</taxon>
        <taxon>Pentapetalae</taxon>
        <taxon>Saxifragales</taxon>
        <taxon>Crassulaceae</taxon>
        <taxon>Kalanchoe</taxon>
    </lineage>
</organism>
<keyword evidence="5" id="KW-0732">Signal</keyword>
<dbReference type="AlphaFoldDB" id="A0A7N0ZQW0"/>
<dbReference type="GO" id="GO:0008289">
    <property type="term" value="F:lipid binding"/>
    <property type="evidence" value="ECO:0007669"/>
    <property type="project" value="UniProtKB-KW"/>
</dbReference>
<dbReference type="GO" id="GO:0006869">
    <property type="term" value="P:lipid transport"/>
    <property type="evidence" value="ECO:0007669"/>
    <property type="project" value="InterPro"/>
</dbReference>
<dbReference type="Proteomes" id="UP000594263">
    <property type="component" value="Unplaced"/>
</dbReference>
<proteinExistence type="inferred from homology"/>
<name>A0A7N0ZQW0_KALFE</name>
<dbReference type="Gene3D" id="1.10.110.10">
    <property type="entry name" value="Plant lipid-transfer and hydrophobic proteins"/>
    <property type="match status" value="1"/>
</dbReference>
<dbReference type="InterPro" id="IPR016140">
    <property type="entry name" value="Bifunc_inhib/LTP/seed_store"/>
</dbReference>
<evidence type="ECO:0000256" key="1">
    <source>
        <dbReference type="ARBA" id="ARBA00009748"/>
    </source>
</evidence>
<keyword evidence="2 4" id="KW-0813">Transport</keyword>
<feature type="signal peptide" evidence="5">
    <location>
        <begin position="1"/>
        <end position="24"/>
    </location>
</feature>
<keyword evidence="8" id="KW-1185">Reference proteome</keyword>